<protein>
    <submittedName>
        <fullName evidence="1">Uncharacterized protein</fullName>
    </submittedName>
</protein>
<dbReference type="AlphaFoldDB" id="A0AAV6S2I8"/>
<proteinExistence type="predicted"/>
<keyword evidence="2" id="KW-1185">Reference proteome</keyword>
<name>A0AAV6S2I8_SOLSE</name>
<sequence length="175" mass="20318">MNKFSAVPRRLPSITKHKVSMLRPVCMEHQITFQQIAELGLIGTGEWTEEDGLLINLAKVRARVVDLLTTGQWLHTVKLTLKAQENRSLPFAEQQRRTSSCDDDDDDEKVKLLLSHFKGTYYCIRFTLRIKSFGHKVAAILRKMCILTHYHTRVDSHRFTLERPGLHDSVDENYR</sequence>
<accession>A0AAV6S2I8</accession>
<evidence type="ECO:0000313" key="1">
    <source>
        <dbReference type="EMBL" id="KAG7511309.1"/>
    </source>
</evidence>
<gene>
    <name evidence="1" type="ORF">JOB18_046823</name>
</gene>
<dbReference type="Proteomes" id="UP000693946">
    <property type="component" value="Linkage Group LG16"/>
</dbReference>
<reference evidence="1 2" key="1">
    <citation type="journal article" date="2021" name="Sci. Rep.">
        <title>Chromosome anchoring in Senegalese sole (Solea senegalensis) reveals sex-associated markers and genome rearrangements in flatfish.</title>
        <authorList>
            <person name="Guerrero-Cozar I."/>
            <person name="Gomez-Garrido J."/>
            <person name="Berbel C."/>
            <person name="Martinez-Blanch J.F."/>
            <person name="Alioto T."/>
            <person name="Claros M.G."/>
            <person name="Gagnaire P.A."/>
            <person name="Manchado M."/>
        </authorList>
    </citation>
    <scope>NUCLEOTIDE SEQUENCE [LARGE SCALE GENOMIC DNA]</scope>
    <source>
        <strain evidence="1">Sse05_10M</strain>
    </source>
</reference>
<comment type="caution">
    <text evidence="1">The sequence shown here is derived from an EMBL/GenBank/DDBJ whole genome shotgun (WGS) entry which is preliminary data.</text>
</comment>
<dbReference type="EMBL" id="JAGKHQ010000008">
    <property type="protein sequence ID" value="KAG7511309.1"/>
    <property type="molecule type" value="Genomic_DNA"/>
</dbReference>
<evidence type="ECO:0000313" key="2">
    <source>
        <dbReference type="Proteomes" id="UP000693946"/>
    </source>
</evidence>
<organism evidence="1 2">
    <name type="scientific">Solea senegalensis</name>
    <name type="common">Senegalese sole</name>
    <dbReference type="NCBI Taxonomy" id="28829"/>
    <lineage>
        <taxon>Eukaryota</taxon>
        <taxon>Metazoa</taxon>
        <taxon>Chordata</taxon>
        <taxon>Craniata</taxon>
        <taxon>Vertebrata</taxon>
        <taxon>Euteleostomi</taxon>
        <taxon>Actinopterygii</taxon>
        <taxon>Neopterygii</taxon>
        <taxon>Teleostei</taxon>
        <taxon>Neoteleostei</taxon>
        <taxon>Acanthomorphata</taxon>
        <taxon>Carangaria</taxon>
        <taxon>Pleuronectiformes</taxon>
        <taxon>Pleuronectoidei</taxon>
        <taxon>Soleidae</taxon>
        <taxon>Solea</taxon>
    </lineage>
</organism>